<dbReference type="STRING" id="290338.CKO_01208"/>
<gene>
    <name evidence="3" type="ordered locus">CKO_01208</name>
</gene>
<evidence type="ECO:0000313" key="4">
    <source>
        <dbReference type="Proteomes" id="UP000008148"/>
    </source>
</evidence>
<dbReference type="Pfam" id="PF01497">
    <property type="entry name" value="Peripla_BP_2"/>
    <property type="match status" value="1"/>
</dbReference>
<keyword evidence="1" id="KW-0732">Signal</keyword>
<name>A8AFT5_CITK8</name>
<dbReference type="KEGG" id="cko:CKO_01208"/>
<dbReference type="SUPFAM" id="SSF53807">
    <property type="entry name" value="Helical backbone' metal receptor"/>
    <property type="match status" value="1"/>
</dbReference>
<dbReference type="HOGENOM" id="CLU_038034_13_1_6"/>
<accession>A8AFT5</accession>
<evidence type="ECO:0000313" key="3">
    <source>
        <dbReference type="EMBL" id="ABV12348.1"/>
    </source>
</evidence>
<evidence type="ECO:0000256" key="1">
    <source>
        <dbReference type="SAM" id="SignalP"/>
    </source>
</evidence>
<proteinExistence type="predicted"/>
<sequence>MKTMLLTRRRFAQAMASALLFRHLPGIAQTPLTFAIGRPPEGNIIRRVVSAGAPADVLLLAVAPEKLVGFSSFDFSRQAAIPFPESIRALPKLGRLAGRASTLSLEGLLALHPDLVVDCGNADETWLSQARQVSAQTRIPWLLINGELRQTPEQLQAAGQALGMEARTAAQAALAQRFIAQALAFSHTPAAGIRFYAARGARGLETGLQGSLHTEAAELLGLHNVARIPGRSGLAQVSMENLLTWQPDIILVQDAATAHYLRHDPVWQGVKAVADKRILFLSGLPFGWLDAPPGINRLLGLRRLHAWLDPNVNQHFKDDMVRYARLFWHTSLTDEQYQQWAII</sequence>
<dbReference type="InterPro" id="IPR002491">
    <property type="entry name" value="ABC_transptr_periplasmic_BD"/>
</dbReference>
<reference evidence="3 4" key="1">
    <citation type="submission" date="2007-08" db="EMBL/GenBank/DDBJ databases">
        <authorList>
            <consortium name="The Citrobacter koseri Genome Sequencing Project"/>
            <person name="McClelland M."/>
            <person name="Sanderson E.K."/>
            <person name="Porwollik S."/>
            <person name="Spieth J."/>
            <person name="Clifton W.S."/>
            <person name="Latreille P."/>
            <person name="Courtney L."/>
            <person name="Wang C."/>
            <person name="Pepin K."/>
            <person name="Bhonagiri V."/>
            <person name="Nash W."/>
            <person name="Johnson M."/>
            <person name="Thiruvilangam P."/>
            <person name="Wilson R."/>
        </authorList>
    </citation>
    <scope>NUCLEOTIDE SEQUENCE [LARGE SCALE GENOMIC DNA]</scope>
    <source>
        <strain evidence="4">ATCC BAA-895 / CDC 4225-83 / SGSC4696</strain>
    </source>
</reference>
<evidence type="ECO:0000259" key="2">
    <source>
        <dbReference type="PROSITE" id="PS50983"/>
    </source>
</evidence>
<keyword evidence="4" id="KW-1185">Reference proteome</keyword>
<dbReference type="Proteomes" id="UP000008148">
    <property type="component" value="Chromosome"/>
</dbReference>
<dbReference type="PANTHER" id="PTHR30535">
    <property type="entry name" value="VITAMIN B12-BINDING PROTEIN"/>
    <property type="match status" value="1"/>
</dbReference>
<dbReference type="EMBL" id="CP000822">
    <property type="protein sequence ID" value="ABV12348.1"/>
    <property type="molecule type" value="Genomic_DNA"/>
</dbReference>
<dbReference type="Gene3D" id="1.20.58.2180">
    <property type="match status" value="1"/>
</dbReference>
<dbReference type="PANTHER" id="PTHR30535:SF34">
    <property type="entry name" value="MOLYBDATE-BINDING PROTEIN MOLA"/>
    <property type="match status" value="1"/>
</dbReference>
<organism evidence="3 4">
    <name type="scientific">Citrobacter koseri (strain ATCC BAA-895 / CDC 4225-83 / SGSC4696)</name>
    <dbReference type="NCBI Taxonomy" id="290338"/>
    <lineage>
        <taxon>Bacteria</taxon>
        <taxon>Pseudomonadati</taxon>
        <taxon>Pseudomonadota</taxon>
        <taxon>Gammaproteobacteria</taxon>
        <taxon>Enterobacterales</taxon>
        <taxon>Enterobacteriaceae</taxon>
        <taxon>Citrobacter</taxon>
    </lineage>
</organism>
<feature type="signal peptide" evidence="1">
    <location>
        <begin position="1"/>
        <end position="28"/>
    </location>
</feature>
<dbReference type="AlphaFoldDB" id="A8AFT5"/>
<dbReference type="GO" id="GO:0071281">
    <property type="term" value="P:cellular response to iron ion"/>
    <property type="evidence" value="ECO:0007669"/>
    <property type="project" value="TreeGrafter"/>
</dbReference>
<feature type="chain" id="PRO_5002716721" description="Fe/B12 periplasmic-binding domain-containing protein" evidence="1">
    <location>
        <begin position="29"/>
        <end position="343"/>
    </location>
</feature>
<feature type="domain" description="Fe/B12 periplasmic-binding" evidence="2">
    <location>
        <begin position="47"/>
        <end position="312"/>
    </location>
</feature>
<dbReference type="Gene3D" id="3.40.50.1980">
    <property type="entry name" value="Nitrogenase molybdenum iron protein domain"/>
    <property type="match status" value="2"/>
</dbReference>
<dbReference type="InterPro" id="IPR050902">
    <property type="entry name" value="ABC_Transporter_SBP"/>
</dbReference>
<protein>
    <recommendedName>
        <fullName evidence="2">Fe/B12 periplasmic-binding domain-containing protein</fullName>
    </recommendedName>
</protein>
<dbReference type="PROSITE" id="PS50983">
    <property type="entry name" value="FE_B12_PBP"/>
    <property type="match status" value="1"/>
</dbReference>